<gene>
    <name evidence="1" type="ORF">S01H1_04208</name>
</gene>
<name>X0U3V4_9ZZZZ</name>
<comment type="caution">
    <text evidence="1">The sequence shown here is derived from an EMBL/GenBank/DDBJ whole genome shotgun (WGS) entry which is preliminary data.</text>
</comment>
<proteinExistence type="predicted"/>
<feature type="non-terminal residue" evidence="1">
    <location>
        <position position="1"/>
    </location>
</feature>
<sequence>WVYNSMYADYKGLLFEKKLVKTGKTKIAFESTERLDRIMRSLKTSLKELVQVVNDYSDIKTTINVEVKSND</sequence>
<accession>X0U3V4</accession>
<evidence type="ECO:0000313" key="1">
    <source>
        <dbReference type="EMBL" id="GAF83165.1"/>
    </source>
</evidence>
<dbReference type="AlphaFoldDB" id="X0U3V4"/>
<organism evidence="1">
    <name type="scientific">marine sediment metagenome</name>
    <dbReference type="NCBI Taxonomy" id="412755"/>
    <lineage>
        <taxon>unclassified sequences</taxon>
        <taxon>metagenomes</taxon>
        <taxon>ecological metagenomes</taxon>
    </lineage>
</organism>
<protein>
    <submittedName>
        <fullName evidence="1">Uncharacterized protein</fullName>
    </submittedName>
</protein>
<dbReference type="EMBL" id="BARS01002232">
    <property type="protein sequence ID" value="GAF83165.1"/>
    <property type="molecule type" value="Genomic_DNA"/>
</dbReference>
<reference evidence="1" key="1">
    <citation type="journal article" date="2014" name="Front. Microbiol.">
        <title>High frequency of phylogenetically diverse reductive dehalogenase-homologous genes in deep subseafloor sedimentary metagenomes.</title>
        <authorList>
            <person name="Kawai M."/>
            <person name="Futagami T."/>
            <person name="Toyoda A."/>
            <person name="Takaki Y."/>
            <person name="Nishi S."/>
            <person name="Hori S."/>
            <person name="Arai W."/>
            <person name="Tsubouchi T."/>
            <person name="Morono Y."/>
            <person name="Uchiyama I."/>
            <person name="Ito T."/>
            <person name="Fujiyama A."/>
            <person name="Inagaki F."/>
            <person name="Takami H."/>
        </authorList>
    </citation>
    <scope>NUCLEOTIDE SEQUENCE</scope>
    <source>
        <strain evidence="1">Expedition CK06-06</strain>
    </source>
</reference>